<dbReference type="InterPro" id="IPR002937">
    <property type="entry name" value="Amino_oxidase"/>
</dbReference>
<dbReference type="RefSeq" id="WP_093148357.1">
    <property type="nucleotide sequence ID" value="NZ_FNBW01000002.1"/>
</dbReference>
<protein>
    <submittedName>
        <fullName evidence="9">1-hydroxycarotenoid 3,4-desaturase</fullName>
    </submittedName>
</protein>
<keyword evidence="4 5" id="KW-0560">Oxidoreductase</keyword>
<keyword evidence="7" id="KW-0472">Membrane</keyword>
<gene>
    <name evidence="9" type="ORF">SAMN05660686_00826</name>
</gene>
<evidence type="ECO:0000256" key="6">
    <source>
        <dbReference type="SAM" id="MobiDB-lite"/>
    </source>
</evidence>
<evidence type="ECO:0000256" key="4">
    <source>
        <dbReference type="ARBA" id="ARBA00023002"/>
    </source>
</evidence>
<dbReference type="Gene3D" id="3.50.50.60">
    <property type="entry name" value="FAD/NAD(P)-binding domain"/>
    <property type="match status" value="2"/>
</dbReference>
<accession>A0A8G2BFM2</accession>
<dbReference type="InterPro" id="IPR054841">
    <property type="entry name" value="carotdesatCrtD"/>
</dbReference>
<evidence type="ECO:0000256" key="7">
    <source>
        <dbReference type="SAM" id="Phobius"/>
    </source>
</evidence>
<dbReference type="GO" id="GO:0016117">
    <property type="term" value="P:carotenoid biosynthetic process"/>
    <property type="evidence" value="ECO:0007669"/>
    <property type="project" value="UniProtKB-KW"/>
</dbReference>
<evidence type="ECO:0000313" key="9">
    <source>
        <dbReference type="EMBL" id="SDF26891.1"/>
    </source>
</evidence>
<dbReference type="Pfam" id="PF01593">
    <property type="entry name" value="Amino_oxidase"/>
    <property type="match status" value="1"/>
</dbReference>
<name>A0A8G2BFM2_9PROT</name>
<dbReference type="NCBIfam" id="TIGR02734">
    <property type="entry name" value="crtI_fam"/>
    <property type="match status" value="1"/>
</dbReference>
<organism evidence="9 10">
    <name type="scientific">Thalassobaculum litoreum DSM 18839</name>
    <dbReference type="NCBI Taxonomy" id="1123362"/>
    <lineage>
        <taxon>Bacteria</taxon>
        <taxon>Pseudomonadati</taxon>
        <taxon>Pseudomonadota</taxon>
        <taxon>Alphaproteobacteria</taxon>
        <taxon>Rhodospirillales</taxon>
        <taxon>Thalassobaculaceae</taxon>
        <taxon>Thalassobaculum</taxon>
    </lineage>
</organism>
<feature type="transmembrane region" description="Helical" evidence="7">
    <location>
        <begin position="20"/>
        <end position="38"/>
    </location>
</feature>
<keyword evidence="3 5" id="KW-0125">Carotenoid biosynthesis</keyword>
<dbReference type="PANTHER" id="PTHR43734">
    <property type="entry name" value="PHYTOENE DESATURASE"/>
    <property type="match status" value="1"/>
</dbReference>
<feature type="region of interest" description="Disordered" evidence="6">
    <location>
        <begin position="516"/>
        <end position="537"/>
    </location>
</feature>
<dbReference type="PANTHER" id="PTHR43734:SF7">
    <property type="entry name" value="4,4'-DIAPONEUROSPORENE OXYGENASE"/>
    <property type="match status" value="1"/>
</dbReference>
<keyword evidence="10" id="KW-1185">Reference proteome</keyword>
<dbReference type="NCBIfam" id="NF045637">
    <property type="entry name" value="carotdesatCrtDProt"/>
    <property type="match status" value="1"/>
</dbReference>
<dbReference type="SUPFAM" id="SSF51905">
    <property type="entry name" value="FAD/NAD(P)-binding domain"/>
    <property type="match status" value="1"/>
</dbReference>
<comment type="caution">
    <text evidence="9">The sequence shown here is derived from an EMBL/GenBank/DDBJ whole genome shotgun (WGS) entry which is preliminary data.</text>
</comment>
<evidence type="ECO:0000256" key="5">
    <source>
        <dbReference type="RuleBase" id="RU362075"/>
    </source>
</evidence>
<dbReference type="OrthoDB" id="9774675at2"/>
<feature type="domain" description="Amine oxidase" evidence="8">
    <location>
        <begin position="27"/>
        <end position="508"/>
    </location>
</feature>
<evidence type="ECO:0000313" key="10">
    <source>
        <dbReference type="Proteomes" id="UP000198615"/>
    </source>
</evidence>
<keyword evidence="7" id="KW-0812">Transmembrane</keyword>
<evidence type="ECO:0000259" key="8">
    <source>
        <dbReference type="Pfam" id="PF01593"/>
    </source>
</evidence>
<proteinExistence type="inferred from homology"/>
<sequence length="537" mass="57041">MIRSDRKRISHEPAPTSDRVIIVGAGMAGLSAAVLLAARGLAVTVVEAADHAGGKIRAVPVAGRPVDSGPTVVTMRWAFEELFDDAGTRLDDHLTLRPAEILARHAWSRDERLDLFADPERSAAAIADFAGIAEADRYRDFCDHAARVYRSMEAPFIRGPRPTPIGLSLAGGLSGARDLAAAQPFATLWDALGRRFRDPRLRQLYARYATYCGASPFAAPATLMLIAHVEQSGVWTIDGGMTRLPEAMTAVAASHGAAFRFSTGAETILTDGGRTTGVRLDDGETLRADAVLFCGDVSALGSGLLGEAVRGAATATAPGRRSLSALTLSMVAETDGFPLVRHNVFFGDDYRGEFEDLFRHRRLPHRPTVYLCAQDRDAGDGEGDRTTGPERLFAIINAPATGDTETFEDEETQRCTESATALMARCGLTLAGTPAQRVVTSPADFARRFPGTGGAIYGPAGHGWKAAFERNGAQTRLPGLYLAGGSVHPGPGIAMAALSGRRAAERILTDLTSRNRSRRVAMPGGMSMRSATTGPAD</sequence>
<comment type="pathway">
    <text evidence="1 5">Carotenoid biosynthesis.</text>
</comment>
<dbReference type="InterPro" id="IPR014105">
    <property type="entry name" value="Carotenoid/retinoid_OxRdtase"/>
</dbReference>
<evidence type="ECO:0000256" key="3">
    <source>
        <dbReference type="ARBA" id="ARBA00022746"/>
    </source>
</evidence>
<dbReference type="AlphaFoldDB" id="A0A8G2BFM2"/>
<evidence type="ECO:0000256" key="1">
    <source>
        <dbReference type="ARBA" id="ARBA00004829"/>
    </source>
</evidence>
<dbReference type="InterPro" id="IPR036188">
    <property type="entry name" value="FAD/NAD-bd_sf"/>
</dbReference>
<keyword evidence="7" id="KW-1133">Transmembrane helix</keyword>
<dbReference type="GO" id="GO:0016491">
    <property type="term" value="F:oxidoreductase activity"/>
    <property type="evidence" value="ECO:0007669"/>
    <property type="project" value="UniProtKB-KW"/>
</dbReference>
<dbReference type="EMBL" id="FNBW01000002">
    <property type="protein sequence ID" value="SDF26891.1"/>
    <property type="molecule type" value="Genomic_DNA"/>
</dbReference>
<reference evidence="9 10" key="1">
    <citation type="submission" date="2016-10" db="EMBL/GenBank/DDBJ databases">
        <authorList>
            <person name="Varghese N."/>
            <person name="Submissions S."/>
        </authorList>
    </citation>
    <scope>NUCLEOTIDE SEQUENCE [LARGE SCALE GENOMIC DNA]</scope>
    <source>
        <strain evidence="9 10">DSM 18839</strain>
    </source>
</reference>
<comment type="similarity">
    <text evidence="2 5">Belongs to the carotenoid/retinoid oxidoreductase family.</text>
</comment>
<evidence type="ECO:0000256" key="2">
    <source>
        <dbReference type="ARBA" id="ARBA00006046"/>
    </source>
</evidence>
<dbReference type="Proteomes" id="UP000198615">
    <property type="component" value="Unassembled WGS sequence"/>
</dbReference>